<dbReference type="AlphaFoldDB" id="A0A7W6J833"/>
<accession>A0A7W6J833</accession>
<dbReference type="SMART" id="SM00345">
    <property type="entry name" value="HTH_GNTR"/>
    <property type="match status" value="1"/>
</dbReference>
<evidence type="ECO:0000256" key="2">
    <source>
        <dbReference type="ARBA" id="ARBA00023125"/>
    </source>
</evidence>
<dbReference type="InterPro" id="IPR036390">
    <property type="entry name" value="WH_DNA-bd_sf"/>
</dbReference>
<dbReference type="InterPro" id="IPR036388">
    <property type="entry name" value="WH-like_DNA-bd_sf"/>
</dbReference>
<evidence type="ECO:0000256" key="3">
    <source>
        <dbReference type="ARBA" id="ARBA00023163"/>
    </source>
</evidence>
<organism evidence="5 6">
    <name type="scientific">Gellertiella hungarica</name>
    <dbReference type="NCBI Taxonomy" id="1572859"/>
    <lineage>
        <taxon>Bacteria</taxon>
        <taxon>Pseudomonadati</taxon>
        <taxon>Pseudomonadota</taxon>
        <taxon>Alphaproteobacteria</taxon>
        <taxon>Hyphomicrobiales</taxon>
        <taxon>Rhizobiaceae</taxon>
        <taxon>Gellertiella</taxon>
    </lineage>
</organism>
<dbReference type="PROSITE" id="PS50949">
    <property type="entry name" value="HTH_GNTR"/>
    <property type="match status" value="1"/>
</dbReference>
<dbReference type="GO" id="GO:0003677">
    <property type="term" value="F:DNA binding"/>
    <property type="evidence" value="ECO:0007669"/>
    <property type="project" value="UniProtKB-KW"/>
</dbReference>
<gene>
    <name evidence="5" type="ORF">GGR23_002838</name>
</gene>
<dbReference type="Pfam" id="PF07729">
    <property type="entry name" value="FCD"/>
    <property type="match status" value="1"/>
</dbReference>
<name>A0A7W6J833_9HYPH</name>
<evidence type="ECO:0000259" key="4">
    <source>
        <dbReference type="PROSITE" id="PS50949"/>
    </source>
</evidence>
<dbReference type="SMART" id="SM00895">
    <property type="entry name" value="FCD"/>
    <property type="match status" value="1"/>
</dbReference>
<keyword evidence="6" id="KW-1185">Reference proteome</keyword>
<evidence type="ECO:0000313" key="5">
    <source>
        <dbReference type="EMBL" id="MBB4065631.1"/>
    </source>
</evidence>
<dbReference type="InterPro" id="IPR000524">
    <property type="entry name" value="Tscrpt_reg_HTH_GntR"/>
</dbReference>
<dbReference type="Gene3D" id="1.10.10.10">
    <property type="entry name" value="Winged helix-like DNA-binding domain superfamily/Winged helix DNA-binding domain"/>
    <property type="match status" value="1"/>
</dbReference>
<dbReference type="SUPFAM" id="SSF48008">
    <property type="entry name" value="GntR ligand-binding domain-like"/>
    <property type="match status" value="1"/>
</dbReference>
<dbReference type="PANTHER" id="PTHR43537">
    <property type="entry name" value="TRANSCRIPTIONAL REGULATOR, GNTR FAMILY"/>
    <property type="match status" value="1"/>
</dbReference>
<sequence>MKEAGLAAISARTTVQDNVYAQLRQALMWGSFEPGAHITIAGLSEQFGTSHMPVREALRRLAAECGLDVARNGSVRVPPVSRAQLDDLCRARKALEGLATECAAAVIPEPKIEEALAIAREHERLGRAGEVYAMLRKNQEFHFAIYENAGSDVLPQLIEMLWLRFGPYMRMLSDLVKRQMEEGRLPDYSTHHYSILDALHARNAAGARDFMVRDIEATQAFLVAICPD</sequence>
<feature type="domain" description="HTH gntR-type" evidence="4">
    <location>
        <begin position="13"/>
        <end position="80"/>
    </location>
</feature>
<dbReference type="InterPro" id="IPR011711">
    <property type="entry name" value="GntR_C"/>
</dbReference>
<keyword evidence="3" id="KW-0804">Transcription</keyword>
<proteinExistence type="predicted"/>
<reference evidence="5 6" key="1">
    <citation type="submission" date="2020-08" db="EMBL/GenBank/DDBJ databases">
        <title>Genomic Encyclopedia of Type Strains, Phase IV (KMG-IV): sequencing the most valuable type-strain genomes for metagenomic binning, comparative biology and taxonomic classification.</title>
        <authorList>
            <person name="Goeker M."/>
        </authorList>
    </citation>
    <scope>NUCLEOTIDE SEQUENCE [LARGE SCALE GENOMIC DNA]</scope>
    <source>
        <strain evidence="5 6">DSM 29853</strain>
    </source>
</reference>
<keyword evidence="2 5" id="KW-0238">DNA-binding</keyword>
<comment type="caution">
    <text evidence="5">The sequence shown here is derived from an EMBL/GenBank/DDBJ whole genome shotgun (WGS) entry which is preliminary data.</text>
</comment>
<evidence type="ECO:0000313" key="6">
    <source>
        <dbReference type="Proteomes" id="UP000528286"/>
    </source>
</evidence>
<dbReference type="GO" id="GO:0003700">
    <property type="term" value="F:DNA-binding transcription factor activity"/>
    <property type="evidence" value="ECO:0007669"/>
    <property type="project" value="InterPro"/>
</dbReference>
<dbReference type="Gene3D" id="1.20.120.530">
    <property type="entry name" value="GntR ligand-binding domain-like"/>
    <property type="match status" value="1"/>
</dbReference>
<dbReference type="Pfam" id="PF00392">
    <property type="entry name" value="GntR"/>
    <property type="match status" value="1"/>
</dbReference>
<evidence type="ECO:0000256" key="1">
    <source>
        <dbReference type="ARBA" id="ARBA00023015"/>
    </source>
</evidence>
<dbReference type="Proteomes" id="UP000528286">
    <property type="component" value="Unassembled WGS sequence"/>
</dbReference>
<keyword evidence="1" id="KW-0805">Transcription regulation</keyword>
<dbReference type="SUPFAM" id="SSF46785">
    <property type="entry name" value="Winged helix' DNA-binding domain"/>
    <property type="match status" value="1"/>
</dbReference>
<protein>
    <submittedName>
        <fullName evidence="5">DNA-binding GntR family transcriptional regulator</fullName>
    </submittedName>
</protein>
<dbReference type="EMBL" id="JACIEZ010000005">
    <property type="protein sequence ID" value="MBB4065631.1"/>
    <property type="molecule type" value="Genomic_DNA"/>
</dbReference>
<dbReference type="PANTHER" id="PTHR43537:SF39">
    <property type="entry name" value="HTH-TYPE TRANSCRIPTIONAL REGULATOR MCBR"/>
    <property type="match status" value="1"/>
</dbReference>
<dbReference type="InterPro" id="IPR008920">
    <property type="entry name" value="TF_FadR/GntR_C"/>
</dbReference>
<dbReference type="RefSeq" id="WP_183366923.1">
    <property type="nucleotide sequence ID" value="NZ_JACIEZ010000005.1"/>
</dbReference>